<feature type="region of interest" description="Disordered" evidence="1">
    <location>
        <begin position="26"/>
        <end position="66"/>
    </location>
</feature>
<evidence type="ECO:0000256" key="1">
    <source>
        <dbReference type="SAM" id="MobiDB-lite"/>
    </source>
</evidence>
<dbReference type="GeneID" id="87922163"/>
<gene>
    <name evidence="3" type="ORF">Triagg1_7514</name>
</gene>
<evidence type="ECO:0000313" key="3">
    <source>
        <dbReference type="EMBL" id="KAK4068271.1"/>
    </source>
</evidence>
<feature type="chain" id="PRO_5042158027" evidence="2">
    <location>
        <begin position="17"/>
        <end position="111"/>
    </location>
</feature>
<accession>A0AAE1J5Q4</accession>
<reference evidence="3" key="1">
    <citation type="submission" date="2023-11" db="EMBL/GenBank/DDBJ databases">
        <title>The genome sequences of three competitors of mushroom-forming fungi.</title>
        <authorList>
            <person name="Beijen E."/>
            <person name="Ohm R.A."/>
        </authorList>
    </citation>
    <scope>NUCLEOTIDE SEQUENCE</scope>
    <source>
        <strain evidence="3">CBS 100526</strain>
    </source>
</reference>
<comment type="caution">
    <text evidence="3">The sequence shown here is derived from an EMBL/GenBank/DDBJ whole genome shotgun (WGS) entry which is preliminary data.</text>
</comment>
<dbReference type="Proteomes" id="UP001273209">
    <property type="component" value="Unassembled WGS sequence"/>
</dbReference>
<keyword evidence="2" id="KW-0732">Signal</keyword>
<name>A0AAE1J5Q4_9HYPO</name>
<feature type="signal peptide" evidence="2">
    <location>
        <begin position="1"/>
        <end position="16"/>
    </location>
</feature>
<keyword evidence="4" id="KW-1185">Reference proteome</keyword>
<dbReference type="AlphaFoldDB" id="A0AAE1J5Q4"/>
<evidence type="ECO:0000256" key="2">
    <source>
        <dbReference type="SAM" id="SignalP"/>
    </source>
</evidence>
<proteinExistence type="predicted"/>
<dbReference type="EMBL" id="JAWRVG010000033">
    <property type="protein sequence ID" value="KAK4068271.1"/>
    <property type="molecule type" value="Genomic_DNA"/>
</dbReference>
<sequence length="111" mass="12313">MSVIVVAIILVLLILAQYTKVLDRKKPANGLDDPENALNAGKIEKLNQKAPTQSFKSWKEKSEEATDSVKQGTTFVCNMFGDPTGRRYDSLAIMRAHFPLALLGEMVFEEA</sequence>
<organism evidence="3 4">
    <name type="scientific">Trichoderma aggressivum f. europaeum</name>
    <dbReference type="NCBI Taxonomy" id="173218"/>
    <lineage>
        <taxon>Eukaryota</taxon>
        <taxon>Fungi</taxon>
        <taxon>Dikarya</taxon>
        <taxon>Ascomycota</taxon>
        <taxon>Pezizomycotina</taxon>
        <taxon>Sordariomycetes</taxon>
        <taxon>Hypocreomycetidae</taxon>
        <taxon>Hypocreales</taxon>
        <taxon>Hypocreaceae</taxon>
        <taxon>Trichoderma</taxon>
    </lineage>
</organism>
<protein>
    <submittedName>
        <fullName evidence="3">Uncharacterized protein</fullName>
    </submittedName>
</protein>
<dbReference type="RefSeq" id="XP_062753571.1">
    <property type="nucleotide sequence ID" value="XM_062902258.1"/>
</dbReference>
<evidence type="ECO:0000313" key="4">
    <source>
        <dbReference type="Proteomes" id="UP001273209"/>
    </source>
</evidence>